<dbReference type="Gene3D" id="1.10.238.20">
    <property type="entry name" value="Pheromone/general odorant binding protein domain"/>
    <property type="match status" value="1"/>
</dbReference>
<feature type="signal peptide" evidence="1">
    <location>
        <begin position="1"/>
        <end position="19"/>
    </location>
</feature>
<name>A0A514TTX2_ENCFO</name>
<dbReference type="InterPro" id="IPR006170">
    <property type="entry name" value="PBP/GOBP"/>
</dbReference>
<dbReference type="AlphaFoldDB" id="A0A514TTX2"/>
<proteinExistence type="evidence at transcript level"/>
<sequence length="136" mass="15003">MKSSYYLLSFLFLAVFVYCHPSPEDKDAMEACRTELGLTAEGRPDPKDPKTRCLGACICKKRGRMVGGKMIPEKLIAHVKEMHPDADESKIRECADEANKLSDECDVSHTAMKCLHDTFGPPKHGPHGPTTPAGFI</sequence>
<dbReference type="EMBL" id="MK990475">
    <property type="protein sequence ID" value="QDJ95953.1"/>
    <property type="molecule type" value="mRNA"/>
</dbReference>
<evidence type="ECO:0000256" key="1">
    <source>
        <dbReference type="SAM" id="SignalP"/>
    </source>
</evidence>
<keyword evidence="1" id="KW-0732">Signal</keyword>
<dbReference type="SMART" id="SM00708">
    <property type="entry name" value="PhBP"/>
    <property type="match status" value="1"/>
</dbReference>
<dbReference type="GO" id="GO:0005549">
    <property type="term" value="F:odorant binding"/>
    <property type="evidence" value="ECO:0007669"/>
    <property type="project" value="InterPro"/>
</dbReference>
<accession>A0A514TTX2</accession>
<dbReference type="CDD" id="cd23992">
    <property type="entry name" value="PBP_GOBP"/>
    <property type="match status" value="1"/>
</dbReference>
<dbReference type="InterPro" id="IPR036728">
    <property type="entry name" value="PBP_GOBP_sf"/>
</dbReference>
<reference evidence="2" key="1">
    <citation type="submission" date="2019-05" db="EMBL/GenBank/DDBJ databases">
        <title>The identification and expression analysis of odorant binding protein genes in Encarsia formosa by antennal transcriptome analysis.</title>
        <authorList>
            <person name="He Y."/>
        </authorList>
    </citation>
    <scope>NUCLEOTIDE SEQUENCE</scope>
    <source>
        <tissue evidence="2">Antenna</tissue>
    </source>
</reference>
<dbReference type="SUPFAM" id="SSF47565">
    <property type="entry name" value="Insect pheromone/odorant-binding proteins"/>
    <property type="match status" value="1"/>
</dbReference>
<organism evidence="2">
    <name type="scientific">Encarsia formosa</name>
    <name type="common">Whitefly parasite</name>
    <dbReference type="NCBI Taxonomy" id="32400"/>
    <lineage>
        <taxon>Eukaryota</taxon>
        <taxon>Metazoa</taxon>
        <taxon>Ecdysozoa</taxon>
        <taxon>Arthropoda</taxon>
        <taxon>Hexapoda</taxon>
        <taxon>Insecta</taxon>
        <taxon>Pterygota</taxon>
        <taxon>Neoptera</taxon>
        <taxon>Endopterygota</taxon>
        <taxon>Hymenoptera</taxon>
        <taxon>Apocrita</taxon>
        <taxon>Proctotrupomorpha</taxon>
        <taxon>Chalcidoidea</taxon>
        <taxon>Aphelinidae</taxon>
        <taxon>Coccophaginae</taxon>
        <taxon>Encarsia</taxon>
    </lineage>
</organism>
<dbReference type="Pfam" id="PF01395">
    <property type="entry name" value="PBP_GOBP"/>
    <property type="match status" value="1"/>
</dbReference>
<evidence type="ECO:0000313" key="2">
    <source>
        <dbReference type="EMBL" id="QDJ95953.1"/>
    </source>
</evidence>
<protein>
    <submittedName>
        <fullName evidence="2">Odorant-binding protein 10</fullName>
    </submittedName>
</protein>
<feature type="chain" id="PRO_5021873345" evidence="1">
    <location>
        <begin position="20"/>
        <end position="136"/>
    </location>
</feature>